<dbReference type="Proteomes" id="UP000000323">
    <property type="component" value="Chromosome 1"/>
</dbReference>
<dbReference type="EMBL" id="CP001825">
    <property type="protein sequence ID" value="ACZ42627.1"/>
    <property type="molecule type" value="Genomic_DNA"/>
</dbReference>
<feature type="transmembrane region" description="Helical" evidence="1">
    <location>
        <begin position="106"/>
        <end position="127"/>
    </location>
</feature>
<keyword evidence="3" id="KW-1185">Reference proteome</keyword>
<evidence type="ECO:0000256" key="1">
    <source>
        <dbReference type="SAM" id="Phobius"/>
    </source>
</evidence>
<keyword evidence="1" id="KW-0472">Membrane</keyword>
<keyword evidence="1" id="KW-0812">Transmembrane</keyword>
<reference evidence="3" key="1">
    <citation type="journal article" date="2010" name="Stand. Genomic Sci.">
        <title>Complete genome sequence of 'Thermobaculum terrenum' type strain (YNP1).</title>
        <authorList>
            <person name="Kiss H."/>
            <person name="Cleland D."/>
            <person name="Lapidus A."/>
            <person name="Lucas S."/>
            <person name="Glavina Del Rio T."/>
            <person name="Nolan M."/>
            <person name="Tice H."/>
            <person name="Han C."/>
            <person name="Goodwin L."/>
            <person name="Pitluck S."/>
            <person name="Liolios K."/>
            <person name="Ivanova N."/>
            <person name="Mavromatis K."/>
            <person name="Ovchinnikova G."/>
            <person name="Pati A."/>
            <person name="Chen A."/>
            <person name="Palaniappan K."/>
            <person name="Land M."/>
            <person name="Hauser L."/>
            <person name="Chang Y."/>
            <person name="Jeffries C."/>
            <person name="Lu M."/>
            <person name="Brettin T."/>
            <person name="Detter J."/>
            <person name="Goker M."/>
            <person name="Tindall B."/>
            <person name="Beck B."/>
            <person name="McDermott T."/>
            <person name="Woyke T."/>
            <person name="Bristow J."/>
            <person name="Eisen J."/>
            <person name="Markowitz V."/>
            <person name="Hugenholtz P."/>
            <person name="Kyrpides N."/>
            <person name="Klenk H."/>
            <person name="Cheng J."/>
        </authorList>
    </citation>
    <scope>NUCLEOTIDE SEQUENCE [LARGE SCALE GENOMIC DNA]</scope>
    <source>
        <strain evidence="3">ATCC BAA-798 / YNP1</strain>
    </source>
</reference>
<name>D1CCW2_THET1</name>
<evidence type="ECO:0000313" key="3">
    <source>
        <dbReference type="Proteomes" id="UP000000323"/>
    </source>
</evidence>
<feature type="transmembrane region" description="Helical" evidence="1">
    <location>
        <begin position="48"/>
        <end position="67"/>
    </location>
</feature>
<dbReference type="AlphaFoldDB" id="D1CCW2"/>
<keyword evidence="1" id="KW-1133">Transmembrane helix</keyword>
<feature type="transmembrane region" description="Helical" evidence="1">
    <location>
        <begin position="79"/>
        <end position="100"/>
    </location>
</feature>
<protein>
    <submittedName>
        <fullName evidence="2">Uncharacterized protein</fullName>
    </submittedName>
</protein>
<feature type="transmembrane region" description="Helical" evidence="1">
    <location>
        <begin position="7"/>
        <end position="28"/>
    </location>
</feature>
<accession>D1CCW2</accession>
<dbReference type="HOGENOM" id="CLU_1854296_0_0_0"/>
<gene>
    <name evidence="2" type="ordered locus">Tter_1721</name>
</gene>
<organism evidence="2 3">
    <name type="scientific">Thermobaculum terrenum (strain ATCC BAA-798 / CCMEE 7001 / YNP1)</name>
    <dbReference type="NCBI Taxonomy" id="525904"/>
    <lineage>
        <taxon>Bacteria</taxon>
        <taxon>Bacillati</taxon>
        <taxon>Chloroflexota</taxon>
        <taxon>Chloroflexia</taxon>
        <taxon>Candidatus Thermobaculales</taxon>
        <taxon>Candidatus Thermobaculaceae</taxon>
        <taxon>Thermobaculum</taxon>
    </lineage>
</organism>
<proteinExistence type="predicted"/>
<dbReference type="KEGG" id="ttr:Tter_1721"/>
<sequence>MNFRRQTILAGIAFGAITSVADIAVMLLTTPSPSSNQTAPGDIGTQCVNLIVTMIFYTVCGYMAAGLTRDVSQGLRAGGIAGIVTSIIDSLAITALGIVPLSVGDIIAQLIFIAVLNVPIGLALGYVGGTYSAPRNAA</sequence>
<dbReference type="STRING" id="525904.Tter_1721"/>
<evidence type="ECO:0000313" key="2">
    <source>
        <dbReference type="EMBL" id="ACZ42627.1"/>
    </source>
</evidence>